<feature type="compositionally biased region" description="Gly residues" evidence="6">
    <location>
        <begin position="21"/>
        <end position="35"/>
    </location>
</feature>
<dbReference type="NCBIfam" id="TIGR01071">
    <property type="entry name" value="rplO_bact"/>
    <property type="match status" value="1"/>
</dbReference>
<sequence>MELNTLSPAMGSTRAKKRVGRGIGSGSGKTCGTGHKGQKSRSGGSVKPGFEGGQMPLQMRLPKFGFSSRVGRITAEVRTSELNKVDGGLISIESLRKARVITANIKRVKVMLSGEVVKKFTVEGVGVSKGAKEAIEKAGGKVIGVKATEPAKKTEPEAKAKKATKKVKIAEAKEAAPVEESSADKASDGEGKADKE</sequence>
<evidence type="ECO:0000256" key="3">
    <source>
        <dbReference type="ARBA" id="ARBA00023274"/>
    </source>
</evidence>
<keyword evidence="4" id="KW-0699">rRNA-binding</keyword>
<gene>
    <name evidence="4" type="primary">rplO</name>
    <name evidence="8" type="ORF">CNF02_08635</name>
</gene>
<comment type="subunit">
    <text evidence="4">Part of the 50S ribosomal subunit.</text>
</comment>
<dbReference type="GO" id="GO:0019843">
    <property type="term" value="F:rRNA binding"/>
    <property type="evidence" value="ECO:0007669"/>
    <property type="project" value="UniProtKB-UniRule"/>
</dbReference>
<evidence type="ECO:0000256" key="2">
    <source>
        <dbReference type="ARBA" id="ARBA00022980"/>
    </source>
</evidence>
<dbReference type="AlphaFoldDB" id="A0A2A5WAK4"/>
<keyword evidence="2 4" id="KW-0689">Ribosomal protein</keyword>
<reference evidence="8 9" key="1">
    <citation type="submission" date="2017-08" db="EMBL/GenBank/DDBJ databases">
        <title>Fine stratification of microbial communities through a metagenomic profile of the photic zone.</title>
        <authorList>
            <person name="Haro-Moreno J.M."/>
            <person name="Lopez-Perez M."/>
            <person name="De La Torre J."/>
            <person name="Picazo A."/>
            <person name="Camacho A."/>
            <person name="Rodriguez-Valera F."/>
        </authorList>
    </citation>
    <scope>NUCLEOTIDE SEQUENCE [LARGE SCALE GENOMIC DNA]</scope>
    <source>
        <strain evidence="8">MED-G28</strain>
    </source>
</reference>
<dbReference type="HAMAP" id="MF_01341">
    <property type="entry name" value="Ribosomal_uL15"/>
    <property type="match status" value="1"/>
</dbReference>
<dbReference type="PANTHER" id="PTHR12934">
    <property type="entry name" value="50S RIBOSOMAL PROTEIN L15"/>
    <property type="match status" value="1"/>
</dbReference>
<feature type="region of interest" description="Disordered" evidence="6">
    <location>
        <begin position="1"/>
        <end position="54"/>
    </location>
</feature>
<organism evidence="8 9">
    <name type="scientific">OM182 bacterium MED-G28</name>
    <dbReference type="NCBI Taxonomy" id="1986256"/>
    <lineage>
        <taxon>Bacteria</taxon>
        <taxon>Pseudomonadati</taxon>
        <taxon>Pseudomonadota</taxon>
        <taxon>Gammaproteobacteria</taxon>
        <taxon>OMG group</taxon>
        <taxon>OM182 clade</taxon>
    </lineage>
</organism>
<protein>
    <recommendedName>
        <fullName evidence="4">Large ribosomal subunit protein uL15</fullName>
    </recommendedName>
</protein>
<dbReference type="PROSITE" id="PS00475">
    <property type="entry name" value="RIBOSOMAL_L15"/>
    <property type="match status" value="1"/>
</dbReference>
<dbReference type="SUPFAM" id="SSF52080">
    <property type="entry name" value="Ribosomal proteins L15p and L18e"/>
    <property type="match status" value="1"/>
</dbReference>
<evidence type="ECO:0000256" key="6">
    <source>
        <dbReference type="SAM" id="MobiDB-lite"/>
    </source>
</evidence>
<feature type="compositionally biased region" description="Basic and acidic residues" evidence="6">
    <location>
        <begin position="168"/>
        <end position="196"/>
    </location>
</feature>
<name>A0A2A5WAK4_9GAMM</name>
<dbReference type="EMBL" id="NTJZ01000008">
    <property type="protein sequence ID" value="PDH33500.1"/>
    <property type="molecule type" value="Genomic_DNA"/>
</dbReference>
<dbReference type="InterPro" id="IPR005749">
    <property type="entry name" value="Ribosomal_uL15_bac-type"/>
</dbReference>
<evidence type="ECO:0000256" key="1">
    <source>
        <dbReference type="ARBA" id="ARBA00007320"/>
    </source>
</evidence>
<comment type="similarity">
    <text evidence="1 4 5">Belongs to the universal ribosomal protein uL15 family.</text>
</comment>
<comment type="function">
    <text evidence="4">Binds to the 23S rRNA.</text>
</comment>
<evidence type="ECO:0000256" key="4">
    <source>
        <dbReference type="HAMAP-Rule" id="MF_01341"/>
    </source>
</evidence>
<dbReference type="Pfam" id="PF00828">
    <property type="entry name" value="Ribosomal_L27A"/>
    <property type="match status" value="1"/>
</dbReference>
<dbReference type="GO" id="GO:0003735">
    <property type="term" value="F:structural constituent of ribosome"/>
    <property type="evidence" value="ECO:0007669"/>
    <property type="project" value="InterPro"/>
</dbReference>
<dbReference type="InterPro" id="IPR030878">
    <property type="entry name" value="Ribosomal_uL15"/>
</dbReference>
<accession>A0A2A5WAK4</accession>
<dbReference type="GO" id="GO:0022625">
    <property type="term" value="C:cytosolic large ribosomal subunit"/>
    <property type="evidence" value="ECO:0007669"/>
    <property type="project" value="TreeGrafter"/>
</dbReference>
<dbReference type="GO" id="GO:0006412">
    <property type="term" value="P:translation"/>
    <property type="evidence" value="ECO:0007669"/>
    <property type="project" value="UniProtKB-UniRule"/>
</dbReference>
<evidence type="ECO:0000313" key="8">
    <source>
        <dbReference type="EMBL" id="PDH33500.1"/>
    </source>
</evidence>
<dbReference type="PANTHER" id="PTHR12934:SF11">
    <property type="entry name" value="LARGE RIBOSOMAL SUBUNIT PROTEIN UL15M"/>
    <property type="match status" value="1"/>
</dbReference>
<evidence type="ECO:0000313" key="9">
    <source>
        <dbReference type="Proteomes" id="UP000219329"/>
    </source>
</evidence>
<dbReference type="InterPro" id="IPR036227">
    <property type="entry name" value="Ribosomal_uL15/eL18_sf"/>
</dbReference>
<feature type="domain" description="Large ribosomal subunit protein uL15/eL18" evidence="7">
    <location>
        <begin position="80"/>
        <end position="143"/>
    </location>
</feature>
<evidence type="ECO:0000259" key="7">
    <source>
        <dbReference type="Pfam" id="PF00828"/>
    </source>
</evidence>
<dbReference type="Proteomes" id="UP000219329">
    <property type="component" value="Unassembled WGS sequence"/>
</dbReference>
<proteinExistence type="inferred from homology"/>
<feature type="region of interest" description="Disordered" evidence="6">
    <location>
        <begin position="147"/>
        <end position="196"/>
    </location>
</feature>
<evidence type="ECO:0000256" key="5">
    <source>
        <dbReference type="RuleBase" id="RU003888"/>
    </source>
</evidence>
<dbReference type="InterPro" id="IPR021131">
    <property type="entry name" value="Ribosomal_uL15/eL18"/>
</dbReference>
<keyword evidence="4" id="KW-0694">RNA-binding</keyword>
<keyword evidence="3 4" id="KW-0687">Ribonucleoprotein</keyword>
<dbReference type="Gene3D" id="3.100.10.10">
    <property type="match status" value="1"/>
</dbReference>
<dbReference type="InterPro" id="IPR001196">
    <property type="entry name" value="Ribosomal_uL15_CS"/>
</dbReference>
<comment type="caution">
    <text evidence="8">The sequence shown here is derived from an EMBL/GenBank/DDBJ whole genome shotgun (WGS) entry which is preliminary data.</text>
</comment>
<feature type="compositionally biased region" description="Basic and acidic residues" evidence="6">
    <location>
        <begin position="149"/>
        <end position="160"/>
    </location>
</feature>